<reference evidence="1" key="1">
    <citation type="submission" date="2021-02" db="EMBL/GenBank/DDBJ databases">
        <authorList>
            <consortium name="DOE Joint Genome Institute"/>
            <person name="Ahrendt S."/>
            <person name="Looney B.P."/>
            <person name="Miyauchi S."/>
            <person name="Morin E."/>
            <person name="Drula E."/>
            <person name="Courty P.E."/>
            <person name="Chicoki N."/>
            <person name="Fauchery L."/>
            <person name="Kohler A."/>
            <person name="Kuo A."/>
            <person name="Labutti K."/>
            <person name="Pangilinan J."/>
            <person name="Lipzen A."/>
            <person name="Riley R."/>
            <person name="Andreopoulos W."/>
            <person name="He G."/>
            <person name="Johnson J."/>
            <person name="Barry K.W."/>
            <person name="Grigoriev I.V."/>
            <person name="Nagy L."/>
            <person name="Hibbett D."/>
            <person name="Henrissat B."/>
            <person name="Matheny P.B."/>
            <person name="Labbe J."/>
            <person name="Martin F."/>
        </authorList>
    </citation>
    <scope>NUCLEOTIDE SEQUENCE</scope>
    <source>
        <strain evidence="1">EC-137</strain>
    </source>
</reference>
<evidence type="ECO:0000313" key="1">
    <source>
        <dbReference type="EMBL" id="KAI0030357.1"/>
    </source>
</evidence>
<gene>
    <name evidence="1" type="ORF">K488DRAFT_87852</name>
</gene>
<organism evidence="1 2">
    <name type="scientific">Vararia minispora EC-137</name>
    <dbReference type="NCBI Taxonomy" id="1314806"/>
    <lineage>
        <taxon>Eukaryota</taxon>
        <taxon>Fungi</taxon>
        <taxon>Dikarya</taxon>
        <taxon>Basidiomycota</taxon>
        <taxon>Agaricomycotina</taxon>
        <taxon>Agaricomycetes</taxon>
        <taxon>Russulales</taxon>
        <taxon>Lachnocladiaceae</taxon>
        <taxon>Vararia</taxon>
    </lineage>
</organism>
<dbReference type="Proteomes" id="UP000814128">
    <property type="component" value="Unassembled WGS sequence"/>
</dbReference>
<protein>
    <submittedName>
        <fullName evidence="1">Uncharacterized protein</fullName>
    </submittedName>
</protein>
<proteinExistence type="predicted"/>
<name>A0ACB8QF97_9AGAM</name>
<dbReference type="EMBL" id="MU273626">
    <property type="protein sequence ID" value="KAI0030357.1"/>
    <property type="molecule type" value="Genomic_DNA"/>
</dbReference>
<sequence length="474" mass="52908">MADQIKPLVLFTQARLQQEKLEDEIHPRGTLRMGLDATSLFVSQGTGRHWLPNIAKRFQEVGVVSFTLRESLQTRVTEKLWLSAYSSLAAKGLPVFMGTVRYRYYPNLTFSMSTSLLHVLRPYFMTAATEYKDDDDMTSISAQTTVNFYRRSFPPLSVTLRRRLSPTSLTRGVFSATYGPKPTLLLELSTPSVFDLANDLHWRDQAASESGSRAVLVRRFGLMLQGLVPALRAGCDLVFPKFLTEVNLDLQFGLLFGPVGVLTGSWGDRVNGVTTSVSLNAAGVAFTMDMCYLGQRLSIPVTLTEYFDPAVAAFAAALPATASTLAYHFVVKPLNRKKRAQFFREARRKLEDEQSTVRREIANNMALLKDTARKHMQTEKAVGGLVILEALYGPTDSAPEARDLMIDVTVPLQALVYKSQLYIPGHRSKAGLPGFYDPAPACSKTLRVRYLFDDRMHYAEISDDRPCVLPLRGE</sequence>
<comment type="caution">
    <text evidence="1">The sequence shown here is derived from an EMBL/GenBank/DDBJ whole genome shotgun (WGS) entry which is preliminary data.</text>
</comment>
<evidence type="ECO:0000313" key="2">
    <source>
        <dbReference type="Proteomes" id="UP000814128"/>
    </source>
</evidence>
<keyword evidence="2" id="KW-1185">Reference proteome</keyword>
<accession>A0ACB8QF97</accession>
<reference evidence="1" key="2">
    <citation type="journal article" date="2022" name="New Phytol.">
        <title>Evolutionary transition to the ectomycorrhizal habit in the genomes of a hyperdiverse lineage of mushroom-forming fungi.</title>
        <authorList>
            <person name="Looney B."/>
            <person name="Miyauchi S."/>
            <person name="Morin E."/>
            <person name="Drula E."/>
            <person name="Courty P.E."/>
            <person name="Kohler A."/>
            <person name="Kuo A."/>
            <person name="LaButti K."/>
            <person name="Pangilinan J."/>
            <person name="Lipzen A."/>
            <person name="Riley R."/>
            <person name="Andreopoulos W."/>
            <person name="He G."/>
            <person name="Johnson J."/>
            <person name="Nolan M."/>
            <person name="Tritt A."/>
            <person name="Barry K.W."/>
            <person name="Grigoriev I.V."/>
            <person name="Nagy L.G."/>
            <person name="Hibbett D."/>
            <person name="Henrissat B."/>
            <person name="Matheny P.B."/>
            <person name="Labbe J."/>
            <person name="Martin F.M."/>
        </authorList>
    </citation>
    <scope>NUCLEOTIDE SEQUENCE</scope>
    <source>
        <strain evidence="1">EC-137</strain>
    </source>
</reference>